<protein>
    <submittedName>
        <fullName evidence="1">Uncharacterized protein</fullName>
    </submittedName>
</protein>
<accession>A0A3B0VU78</accession>
<organism evidence="1">
    <name type="scientific">hydrothermal vent metagenome</name>
    <dbReference type="NCBI Taxonomy" id="652676"/>
    <lineage>
        <taxon>unclassified sequences</taxon>
        <taxon>metagenomes</taxon>
        <taxon>ecological metagenomes</taxon>
    </lineage>
</organism>
<gene>
    <name evidence="1" type="ORF">MNBD_GAMMA02-1694</name>
</gene>
<proteinExistence type="predicted"/>
<reference evidence="1" key="1">
    <citation type="submission" date="2018-06" db="EMBL/GenBank/DDBJ databases">
        <authorList>
            <person name="Zhirakovskaya E."/>
        </authorList>
    </citation>
    <scope>NUCLEOTIDE SEQUENCE</scope>
</reference>
<dbReference type="EMBL" id="UOFA01000289">
    <property type="protein sequence ID" value="VAW46541.1"/>
    <property type="molecule type" value="Genomic_DNA"/>
</dbReference>
<dbReference type="AlphaFoldDB" id="A0A3B0VU78"/>
<name>A0A3B0VU78_9ZZZZ</name>
<evidence type="ECO:0000313" key="1">
    <source>
        <dbReference type="EMBL" id="VAW46541.1"/>
    </source>
</evidence>
<sequence length="327" mass="38006">MSLALVFNHESLPYGNQENIDAAVLMFIKTSLSCRQYGFNLMLVDANVDKSWFGIELKKGVYWRDWFNAAKQKSELKDLVRAFRSLSTRQPMMLPQDAQRIENTVEVGLKGQSQGLATLQAAYWYETFLISFPVREPWCRSLIDVWILKMQEDGRSDESTSEINNLFDFNSIQHHECGLKNLRDERLQLGTDIWENRGLFFPCLYLLENELKNQLYAWSHKPAILHKAKDALLAMNKFVQRWQEGGFDDYRHSYLADCGLSAEVSGESPSVKQDLKKKAEREFWLPEGKKVFCENHVKLQDGFRLHFYASNNEKVIYVAYLGPHLTL</sequence>